<dbReference type="AlphaFoldDB" id="A0A9Q0MT60"/>
<evidence type="ECO:0000313" key="2">
    <source>
        <dbReference type="Proteomes" id="UP001151699"/>
    </source>
</evidence>
<comment type="caution">
    <text evidence="1">The sequence shown here is derived from an EMBL/GenBank/DDBJ whole genome shotgun (WGS) entry which is preliminary data.</text>
</comment>
<evidence type="ECO:0000313" key="1">
    <source>
        <dbReference type="EMBL" id="KAJ6636689.1"/>
    </source>
</evidence>
<reference evidence="1" key="1">
    <citation type="submission" date="2022-07" db="EMBL/GenBank/DDBJ databases">
        <authorList>
            <person name="Trinca V."/>
            <person name="Uliana J.V.C."/>
            <person name="Torres T.T."/>
            <person name="Ward R.J."/>
            <person name="Monesi N."/>
        </authorList>
    </citation>
    <scope>NUCLEOTIDE SEQUENCE</scope>
    <source>
        <strain evidence="1">HSMRA1968</strain>
        <tissue evidence="1">Whole embryos</tissue>
    </source>
</reference>
<name>A0A9Q0MT60_9DIPT</name>
<proteinExistence type="predicted"/>
<gene>
    <name evidence="1" type="ORF">Bhyg_15282</name>
</gene>
<dbReference type="Proteomes" id="UP001151699">
    <property type="component" value="Chromosome C"/>
</dbReference>
<organism evidence="1 2">
    <name type="scientific">Pseudolycoriella hygida</name>
    <dbReference type="NCBI Taxonomy" id="35572"/>
    <lineage>
        <taxon>Eukaryota</taxon>
        <taxon>Metazoa</taxon>
        <taxon>Ecdysozoa</taxon>
        <taxon>Arthropoda</taxon>
        <taxon>Hexapoda</taxon>
        <taxon>Insecta</taxon>
        <taxon>Pterygota</taxon>
        <taxon>Neoptera</taxon>
        <taxon>Endopterygota</taxon>
        <taxon>Diptera</taxon>
        <taxon>Nematocera</taxon>
        <taxon>Sciaroidea</taxon>
        <taxon>Sciaridae</taxon>
        <taxon>Pseudolycoriella</taxon>
    </lineage>
</organism>
<sequence>MHPIVEKDNYLKRKRIMIFKFYVEICSSSEGQVPNITPEGNGNYSN</sequence>
<keyword evidence="2" id="KW-1185">Reference proteome</keyword>
<dbReference type="EMBL" id="WJQU01000004">
    <property type="protein sequence ID" value="KAJ6636689.1"/>
    <property type="molecule type" value="Genomic_DNA"/>
</dbReference>
<accession>A0A9Q0MT60</accession>
<protein>
    <submittedName>
        <fullName evidence="1">Uncharacterized protein</fullName>
    </submittedName>
</protein>